<evidence type="ECO:0000313" key="2">
    <source>
        <dbReference type="Proteomes" id="UP001596112"/>
    </source>
</evidence>
<accession>A0ABW1BJA3</accession>
<dbReference type="Proteomes" id="UP001596112">
    <property type="component" value="Unassembled WGS sequence"/>
</dbReference>
<organism evidence="1 2">
    <name type="scientific">Streptomyces heilongjiangensis</name>
    <dbReference type="NCBI Taxonomy" id="945052"/>
    <lineage>
        <taxon>Bacteria</taxon>
        <taxon>Bacillati</taxon>
        <taxon>Actinomycetota</taxon>
        <taxon>Actinomycetes</taxon>
        <taxon>Kitasatosporales</taxon>
        <taxon>Streptomycetaceae</taxon>
        <taxon>Streptomyces</taxon>
    </lineage>
</organism>
<reference evidence="2" key="1">
    <citation type="journal article" date="2019" name="Int. J. Syst. Evol. Microbiol.">
        <title>The Global Catalogue of Microorganisms (GCM) 10K type strain sequencing project: providing services to taxonomists for standard genome sequencing and annotation.</title>
        <authorList>
            <consortium name="The Broad Institute Genomics Platform"/>
            <consortium name="The Broad Institute Genome Sequencing Center for Infectious Disease"/>
            <person name="Wu L."/>
            <person name="Ma J."/>
        </authorList>
    </citation>
    <scope>NUCLEOTIDE SEQUENCE [LARGE SCALE GENOMIC DNA]</scope>
    <source>
        <strain evidence="2">JCM 9918</strain>
    </source>
</reference>
<keyword evidence="2" id="KW-1185">Reference proteome</keyword>
<name>A0ABW1BJA3_9ACTN</name>
<evidence type="ECO:0000313" key="1">
    <source>
        <dbReference type="EMBL" id="MFC5812856.1"/>
    </source>
</evidence>
<gene>
    <name evidence="1" type="ORF">ACFQGO_36025</name>
</gene>
<protein>
    <submittedName>
        <fullName evidence="1">Uncharacterized protein</fullName>
    </submittedName>
</protein>
<dbReference type="RefSeq" id="WP_272172733.1">
    <property type="nucleotide sequence ID" value="NZ_JAQOSL010000063.1"/>
</dbReference>
<dbReference type="EMBL" id="JBHSNZ010000044">
    <property type="protein sequence ID" value="MFC5812856.1"/>
    <property type="molecule type" value="Genomic_DNA"/>
</dbReference>
<sequence>MTDLVQHAFEDALEAGAAPQRFRVSGGQQPPDGVVVGWFSPARAPG</sequence>
<proteinExistence type="predicted"/>
<comment type="caution">
    <text evidence="1">The sequence shown here is derived from an EMBL/GenBank/DDBJ whole genome shotgun (WGS) entry which is preliminary data.</text>
</comment>